<dbReference type="CTD" id="188136"/>
<dbReference type="SMR" id="Q9XUR5"/>
<evidence type="ECO:0000256" key="4">
    <source>
        <dbReference type="ARBA" id="ARBA00023136"/>
    </source>
</evidence>
<evidence type="ECO:0000256" key="2">
    <source>
        <dbReference type="ARBA" id="ARBA00022692"/>
    </source>
</evidence>
<dbReference type="Pfam" id="PF10324">
    <property type="entry name" value="7TM_GPCR_Srw"/>
    <property type="match status" value="1"/>
</dbReference>
<keyword evidence="2 5" id="KW-0812">Transmembrane</keyword>
<sequence length="345" mass="40167">MYSLWVYLDSAALPLQIIALLVNSLHLLVLIRKPLRCCGIFIFMLAICLADITNYSLSFTGAARRYKHDYMLTQMYIEDRMNPFLVYGWIIVDVPGQLMALFYSITRKYSVWLAVVMSAVRTLSVLFPMHNRIQKINEKTVSVRISIAVFIFVMFVDFTELAMTYRIKWLPSILFYNNSKSKPEWQHYVLVDCFSCVTSLQIHISICSRFVPSLIYPILTTILILQLRTIKKRKANLLKSTSSNQSDNKFKMILWLTITFMLSEGLTGFTGWMQLYNMNIHIDTSQKFARFWVSTYYAMFTVRAVNSLSHILICALMSTVYRMELKSIFCKKKMLSVTVVKPYSK</sequence>
<organism evidence="7 8">
    <name type="scientific">Caenorhabditis elegans</name>
    <dbReference type="NCBI Taxonomy" id="6239"/>
    <lineage>
        <taxon>Eukaryota</taxon>
        <taxon>Metazoa</taxon>
        <taxon>Ecdysozoa</taxon>
        <taxon>Nematoda</taxon>
        <taxon>Chromadorea</taxon>
        <taxon>Rhabditida</taxon>
        <taxon>Rhabditina</taxon>
        <taxon>Rhabditomorpha</taxon>
        <taxon>Rhabditoidea</taxon>
        <taxon>Rhabditidae</taxon>
        <taxon>Peloderinae</taxon>
        <taxon>Caenorhabditis</taxon>
    </lineage>
</organism>
<dbReference type="RefSeq" id="NP_507325.1">
    <property type="nucleotide sequence ID" value="NM_074924.1"/>
</dbReference>
<keyword evidence="4 5" id="KW-0472">Membrane</keyword>
<dbReference type="HOGENOM" id="CLU_043715_2_1_1"/>
<dbReference type="GeneID" id="188136"/>
<dbReference type="PIR" id="T24533">
    <property type="entry name" value="T24533"/>
</dbReference>
<feature type="transmembrane region" description="Helical" evidence="5">
    <location>
        <begin position="296"/>
        <end position="321"/>
    </location>
</feature>
<keyword evidence="8" id="KW-1185">Reference proteome</keyword>
<dbReference type="OMA" id="QIHISIC"/>
<feature type="transmembrane region" description="Helical" evidence="5">
    <location>
        <begin position="110"/>
        <end position="129"/>
    </location>
</feature>
<evidence type="ECO:0000259" key="6">
    <source>
        <dbReference type="PROSITE" id="PS50262"/>
    </source>
</evidence>
<feature type="transmembrane region" description="Helical" evidence="5">
    <location>
        <begin position="84"/>
        <end position="103"/>
    </location>
</feature>
<feature type="transmembrane region" description="Helical" evidence="5">
    <location>
        <begin position="141"/>
        <end position="165"/>
    </location>
</feature>
<evidence type="ECO:0000256" key="3">
    <source>
        <dbReference type="ARBA" id="ARBA00022989"/>
    </source>
</evidence>
<dbReference type="SUPFAM" id="SSF81321">
    <property type="entry name" value="Family A G protein-coupled receptor-like"/>
    <property type="match status" value="1"/>
</dbReference>
<dbReference type="OrthoDB" id="5862663at2759"/>
<dbReference type="KEGG" id="cel:CELE_T05E12.4"/>
<dbReference type="STRING" id="6239.T05E12.4.1"/>
<dbReference type="PaxDb" id="6239-T05E12.4"/>
<dbReference type="EMBL" id="BX284605">
    <property type="protein sequence ID" value="CAB04687.1"/>
    <property type="molecule type" value="Genomic_DNA"/>
</dbReference>
<dbReference type="eggNOG" id="ENOG502TJHF">
    <property type="taxonomic scope" value="Eukaryota"/>
</dbReference>
<evidence type="ECO:0000256" key="1">
    <source>
        <dbReference type="ARBA" id="ARBA00004370"/>
    </source>
</evidence>
<comment type="subcellular location">
    <subcellularLocation>
        <location evidence="1">Membrane</location>
    </subcellularLocation>
</comment>
<dbReference type="PROSITE" id="PS50262">
    <property type="entry name" value="G_PROTEIN_RECEP_F1_2"/>
    <property type="match status" value="1"/>
</dbReference>
<name>Q9XUR5_CAEEL</name>
<dbReference type="AGR" id="WB:WBGene00005767"/>
<keyword evidence="3 5" id="KW-1133">Transmembrane helix</keyword>
<evidence type="ECO:0000313" key="8">
    <source>
        <dbReference type="Proteomes" id="UP000001940"/>
    </source>
</evidence>
<dbReference type="WormBase" id="T05E12.4">
    <property type="protein sequence ID" value="CE21150"/>
    <property type="gene ID" value="WBGene00005767"/>
    <property type="gene designation" value="srw-20"/>
</dbReference>
<dbReference type="PANTHER" id="PTHR46846:SF2">
    <property type="entry name" value="G-PROTEIN COUPLED RECEPTORS FAMILY 1 PROFILE DOMAIN-CONTAINING PROTEIN"/>
    <property type="match status" value="1"/>
</dbReference>
<feature type="transmembrane region" description="Helical" evidence="5">
    <location>
        <begin position="38"/>
        <end position="57"/>
    </location>
</feature>
<proteinExistence type="predicted"/>
<accession>Q9XUR5</accession>
<evidence type="ECO:0000313" key="7">
    <source>
        <dbReference type="EMBL" id="CAB04687.1"/>
    </source>
</evidence>
<dbReference type="Gene3D" id="1.20.1070.10">
    <property type="entry name" value="Rhodopsin 7-helix transmembrane proteins"/>
    <property type="match status" value="1"/>
</dbReference>
<feature type="transmembrane region" description="Helical" evidence="5">
    <location>
        <begin position="252"/>
        <end position="276"/>
    </location>
</feature>
<evidence type="ECO:0000313" key="9">
    <source>
        <dbReference type="WormBase" id="T05E12.4"/>
    </source>
</evidence>
<feature type="transmembrane region" description="Helical" evidence="5">
    <location>
        <begin position="12"/>
        <end position="31"/>
    </location>
</feature>
<dbReference type="GO" id="GO:0016020">
    <property type="term" value="C:membrane"/>
    <property type="evidence" value="ECO:0007669"/>
    <property type="project" value="UniProtKB-SubCell"/>
</dbReference>
<dbReference type="InterPro" id="IPR019427">
    <property type="entry name" value="7TM_GPCR_serpentine_rcpt_Srw"/>
</dbReference>
<keyword evidence="7" id="KW-0675">Receptor</keyword>
<dbReference type="InParanoid" id="Q9XUR5"/>
<protein>
    <submittedName>
        <fullName evidence="7">G-protein coupled receptors family 1 profile domain-containing protein</fullName>
    </submittedName>
</protein>
<reference evidence="7 8" key="1">
    <citation type="journal article" date="1998" name="Science">
        <title>Genome sequence of the nematode C. elegans: a platform for investigating biology.</title>
        <authorList>
            <consortium name="The C. elegans sequencing consortium"/>
            <person name="Sulson J.E."/>
            <person name="Waterston R."/>
        </authorList>
    </citation>
    <scope>NUCLEOTIDE SEQUENCE [LARGE SCALE GENOMIC DNA]</scope>
    <source>
        <strain evidence="7 8">Bristol N2</strain>
    </source>
</reference>
<evidence type="ECO:0000256" key="5">
    <source>
        <dbReference type="SAM" id="Phobius"/>
    </source>
</evidence>
<dbReference type="FunCoup" id="Q9XUR5">
    <property type="interactions" value="2"/>
</dbReference>
<dbReference type="InterPro" id="IPR017452">
    <property type="entry name" value="GPCR_Rhodpsn_7TM"/>
</dbReference>
<dbReference type="Proteomes" id="UP000001940">
    <property type="component" value="Chromosome V"/>
</dbReference>
<feature type="transmembrane region" description="Helical" evidence="5">
    <location>
        <begin position="210"/>
        <end position="231"/>
    </location>
</feature>
<dbReference type="PhylomeDB" id="Q9XUR5"/>
<dbReference type="GO" id="GO:0008528">
    <property type="term" value="F:G protein-coupled peptide receptor activity"/>
    <property type="evidence" value="ECO:0007669"/>
    <property type="project" value="InterPro"/>
</dbReference>
<gene>
    <name evidence="7 9" type="primary">srw-20</name>
    <name evidence="7" type="ORF">CELE_T05E12.4</name>
    <name evidence="9" type="ORF">T05E12.4</name>
</gene>
<feature type="domain" description="G-protein coupled receptors family 1 profile" evidence="6">
    <location>
        <begin position="22"/>
        <end position="262"/>
    </location>
</feature>
<dbReference type="AlphaFoldDB" id="Q9XUR5"/>
<dbReference type="UCSC" id="T05E12.4">
    <property type="organism name" value="c. elegans"/>
</dbReference>
<dbReference type="PANTHER" id="PTHR46846">
    <property type="entry name" value="SERPENTINE RECEPTOR, CLASS W-RELATED"/>
    <property type="match status" value="1"/>
</dbReference>